<dbReference type="InterPro" id="IPR044038">
    <property type="entry name" value="dATP/dGTP_diPOhydrolase_N"/>
</dbReference>
<accession>A0A6J5T8B5</accession>
<dbReference type="EMBL" id="LR797523">
    <property type="protein sequence ID" value="CAB4222727.1"/>
    <property type="molecule type" value="Genomic_DNA"/>
</dbReference>
<evidence type="ECO:0000259" key="1">
    <source>
        <dbReference type="Pfam" id="PF18909"/>
    </source>
</evidence>
<sequence length="176" mass="19896">MKINFQEGNNEGIIANREYGPEFGQKYGPYDFNNKPPTMDTSAVYGPTGSSTDFTITGANGPNESINHLYTSYDIKNSQTATTGGRKFDGNKLEYGLLPPLALRAVVEILTIGAQKYERDNWKHVPDGKRRFFDAGMRHLWDSKCGEKYDEETNKHHLAHAICNLMFLLEKELLTE</sequence>
<name>A0A6J5T8B5_9CAUD</name>
<dbReference type="Pfam" id="PF18909">
    <property type="entry name" value="dGTP_diPhyd_N"/>
    <property type="match status" value="1"/>
</dbReference>
<reference evidence="2" key="1">
    <citation type="submission" date="2020-05" db="EMBL/GenBank/DDBJ databases">
        <authorList>
            <person name="Chiriac C."/>
            <person name="Salcher M."/>
            <person name="Ghai R."/>
            <person name="Kavagutti S V."/>
        </authorList>
    </citation>
    <scope>NUCLEOTIDE SEQUENCE</scope>
</reference>
<feature type="domain" description="dATP/dGTP diphosphohydrolase N-terminal" evidence="1">
    <location>
        <begin position="84"/>
        <end position="173"/>
    </location>
</feature>
<proteinExistence type="predicted"/>
<protein>
    <recommendedName>
        <fullName evidence="1">dATP/dGTP diphosphohydrolase N-terminal domain-containing protein</fullName>
    </recommendedName>
</protein>
<organism evidence="2">
    <name type="scientific">uncultured Caudovirales phage</name>
    <dbReference type="NCBI Taxonomy" id="2100421"/>
    <lineage>
        <taxon>Viruses</taxon>
        <taxon>Duplodnaviria</taxon>
        <taxon>Heunggongvirae</taxon>
        <taxon>Uroviricota</taxon>
        <taxon>Caudoviricetes</taxon>
        <taxon>Peduoviridae</taxon>
        <taxon>Maltschvirus</taxon>
        <taxon>Maltschvirus maltsch</taxon>
    </lineage>
</organism>
<gene>
    <name evidence="2" type="ORF">UFOVP1655_202</name>
</gene>
<evidence type="ECO:0000313" key="2">
    <source>
        <dbReference type="EMBL" id="CAB4222727.1"/>
    </source>
</evidence>